<comment type="subcellular location">
    <subcellularLocation>
        <location evidence="1">Membrane</location>
        <topology evidence="1">Multi-pass membrane protein</topology>
    </subcellularLocation>
</comment>
<dbReference type="EMBL" id="DXBC01000183">
    <property type="protein sequence ID" value="HIZ80389.1"/>
    <property type="molecule type" value="Genomic_DNA"/>
</dbReference>
<name>A0A9D2GIN4_9FIRM</name>
<keyword evidence="2 5" id="KW-0812">Transmembrane</keyword>
<evidence type="ECO:0000256" key="3">
    <source>
        <dbReference type="ARBA" id="ARBA00022989"/>
    </source>
</evidence>
<feature type="transmembrane region" description="Helical" evidence="5">
    <location>
        <begin position="344"/>
        <end position="363"/>
    </location>
</feature>
<reference evidence="7" key="1">
    <citation type="journal article" date="2021" name="PeerJ">
        <title>Extensive microbial diversity within the chicken gut microbiome revealed by metagenomics and culture.</title>
        <authorList>
            <person name="Gilroy R."/>
            <person name="Ravi A."/>
            <person name="Getino M."/>
            <person name="Pursley I."/>
            <person name="Horton D.L."/>
            <person name="Alikhan N.F."/>
            <person name="Baker D."/>
            <person name="Gharbi K."/>
            <person name="Hall N."/>
            <person name="Watson M."/>
            <person name="Adriaenssens E.M."/>
            <person name="Foster-Nyarko E."/>
            <person name="Jarju S."/>
            <person name="Secka A."/>
            <person name="Antonio M."/>
            <person name="Oren A."/>
            <person name="Chaudhuri R.R."/>
            <person name="La Ragione R."/>
            <person name="Hildebrand F."/>
            <person name="Pallen M.J."/>
        </authorList>
    </citation>
    <scope>NUCLEOTIDE SEQUENCE</scope>
    <source>
        <strain evidence="7">ChiBcec1-1093</strain>
    </source>
</reference>
<feature type="transmembrane region" description="Helical" evidence="5">
    <location>
        <begin position="282"/>
        <end position="300"/>
    </location>
</feature>
<dbReference type="PANTHER" id="PTHR37422">
    <property type="entry name" value="TEICHURONIC ACID BIOSYNTHESIS PROTEIN TUAE"/>
    <property type="match status" value="1"/>
</dbReference>
<feature type="non-terminal residue" evidence="7">
    <location>
        <position position="560"/>
    </location>
</feature>
<sequence>MTESGQKVEQQTEKGLEWFLGNVKDCTEFLVVCWTFLMLTVFPVYVIDHYQDIGAYKFAFFSGVSTLFLVPGAVLGLVYVVFKPFCRRKQERETATVILESPGGGPESGSWSIWAAIRAVNGRLSWLDIGMLAYLLFHILSFFGSGFKEDAWAGVGGWNMGLRTQLLMIAAYFLLSRFFPLRRLKLILAGTMLGSGIAFVIGILHRFSIDPFGFYRGLDSDTTLRFLSTIGQATWYSSFVCTVLPIGLCLFYASDKVKVRVISGIYCTLGFMTLVTQNSDSAFAALAALLFGLFLASCVSPKRMERFLEVVILCAASFKAIGFLQRGFPEQAVQLGSLSEAFSMGVLSWILLLFGAACYILLLHMEEKRGVSFEKSWEKTGRRLFTLACILTGILLVAVIGGIALNTTGLLEKWFGISSDNQYLLFNDKWGSNRGFNWKMAVRIFSGLPLLSKIFGVGPDCFMAYSYSVPEYAQLLNDYWKPDVLTNAHNEFLNLLICIGIGGLLSFLLLLGAGARRFYRIGKEHPEVIMGLLAVFSYAAHNFFCYQQVCCTPFLFLILG</sequence>
<feature type="transmembrane region" description="Helical" evidence="5">
    <location>
        <begin position="151"/>
        <end position="174"/>
    </location>
</feature>
<dbReference type="PANTHER" id="PTHR37422:SF13">
    <property type="entry name" value="LIPOPOLYSACCHARIDE BIOSYNTHESIS PROTEIN PA4999-RELATED"/>
    <property type="match status" value="1"/>
</dbReference>
<accession>A0A9D2GIN4</accession>
<dbReference type="InterPro" id="IPR007016">
    <property type="entry name" value="O-antigen_ligase-rel_domated"/>
</dbReference>
<feature type="domain" description="O-antigen ligase-related" evidence="6">
    <location>
        <begin position="349"/>
        <end position="508"/>
    </location>
</feature>
<gene>
    <name evidence="7" type="ORF">IAA17_11445</name>
</gene>
<keyword evidence="4 5" id="KW-0472">Membrane</keyword>
<feature type="transmembrane region" description="Helical" evidence="5">
    <location>
        <begin position="59"/>
        <end position="82"/>
    </location>
</feature>
<protein>
    <submittedName>
        <fullName evidence="7">O-antigen ligase family protein</fullName>
    </submittedName>
</protein>
<evidence type="ECO:0000259" key="6">
    <source>
        <dbReference type="Pfam" id="PF04932"/>
    </source>
</evidence>
<evidence type="ECO:0000256" key="2">
    <source>
        <dbReference type="ARBA" id="ARBA00022692"/>
    </source>
</evidence>
<dbReference type="AlphaFoldDB" id="A0A9D2GIN4"/>
<feature type="transmembrane region" description="Helical" evidence="5">
    <location>
        <begin position="233"/>
        <end position="252"/>
    </location>
</feature>
<feature type="transmembrane region" description="Helical" evidence="5">
    <location>
        <begin position="186"/>
        <end position="207"/>
    </location>
</feature>
<evidence type="ECO:0000256" key="4">
    <source>
        <dbReference type="ARBA" id="ARBA00023136"/>
    </source>
</evidence>
<feature type="transmembrane region" description="Helical" evidence="5">
    <location>
        <begin position="29"/>
        <end position="47"/>
    </location>
</feature>
<feature type="transmembrane region" description="Helical" evidence="5">
    <location>
        <begin position="259"/>
        <end position="276"/>
    </location>
</feature>
<evidence type="ECO:0000256" key="1">
    <source>
        <dbReference type="ARBA" id="ARBA00004141"/>
    </source>
</evidence>
<evidence type="ECO:0000256" key="5">
    <source>
        <dbReference type="SAM" id="Phobius"/>
    </source>
</evidence>
<proteinExistence type="predicted"/>
<feature type="transmembrane region" description="Helical" evidence="5">
    <location>
        <begin position="384"/>
        <end position="405"/>
    </location>
</feature>
<dbReference type="GO" id="GO:0016020">
    <property type="term" value="C:membrane"/>
    <property type="evidence" value="ECO:0007669"/>
    <property type="project" value="UniProtKB-SubCell"/>
</dbReference>
<dbReference type="GO" id="GO:0016874">
    <property type="term" value="F:ligase activity"/>
    <property type="evidence" value="ECO:0007669"/>
    <property type="project" value="UniProtKB-KW"/>
</dbReference>
<feature type="transmembrane region" description="Helical" evidence="5">
    <location>
        <begin position="126"/>
        <end position="145"/>
    </location>
</feature>
<feature type="transmembrane region" description="Helical" evidence="5">
    <location>
        <begin position="492"/>
        <end position="515"/>
    </location>
</feature>
<comment type="caution">
    <text evidence="7">The sequence shown here is derived from an EMBL/GenBank/DDBJ whole genome shotgun (WGS) entry which is preliminary data.</text>
</comment>
<reference evidence="7" key="2">
    <citation type="submission" date="2021-04" db="EMBL/GenBank/DDBJ databases">
        <authorList>
            <person name="Gilroy R."/>
        </authorList>
    </citation>
    <scope>NUCLEOTIDE SEQUENCE</scope>
    <source>
        <strain evidence="7">ChiBcec1-1093</strain>
    </source>
</reference>
<evidence type="ECO:0000313" key="7">
    <source>
        <dbReference type="EMBL" id="HIZ80389.1"/>
    </source>
</evidence>
<organism evidence="7 8">
    <name type="scientific">Candidatus Lachnoclostridium stercorigallinarum</name>
    <dbReference type="NCBI Taxonomy" id="2838634"/>
    <lineage>
        <taxon>Bacteria</taxon>
        <taxon>Bacillati</taxon>
        <taxon>Bacillota</taxon>
        <taxon>Clostridia</taxon>
        <taxon>Lachnospirales</taxon>
        <taxon>Lachnospiraceae</taxon>
    </lineage>
</organism>
<dbReference type="Proteomes" id="UP000824101">
    <property type="component" value="Unassembled WGS sequence"/>
</dbReference>
<feature type="transmembrane region" description="Helical" evidence="5">
    <location>
        <begin position="307"/>
        <end position="324"/>
    </location>
</feature>
<keyword evidence="7" id="KW-0436">Ligase</keyword>
<dbReference type="Pfam" id="PF04932">
    <property type="entry name" value="Wzy_C"/>
    <property type="match status" value="1"/>
</dbReference>
<evidence type="ECO:0000313" key="8">
    <source>
        <dbReference type="Proteomes" id="UP000824101"/>
    </source>
</evidence>
<feature type="transmembrane region" description="Helical" evidence="5">
    <location>
        <begin position="527"/>
        <end position="544"/>
    </location>
</feature>
<keyword evidence="3 5" id="KW-1133">Transmembrane helix</keyword>
<dbReference type="InterPro" id="IPR051533">
    <property type="entry name" value="WaaL-like"/>
</dbReference>